<keyword evidence="3" id="KW-1185">Reference proteome</keyword>
<evidence type="ECO:0000313" key="2">
    <source>
        <dbReference type="EMBL" id="KAG0663047.1"/>
    </source>
</evidence>
<organism evidence="2 3">
    <name type="scientific">Maudiozyma exigua</name>
    <name type="common">Yeast</name>
    <name type="synonym">Kazachstania exigua</name>
    <dbReference type="NCBI Taxonomy" id="34358"/>
    <lineage>
        <taxon>Eukaryota</taxon>
        <taxon>Fungi</taxon>
        <taxon>Dikarya</taxon>
        <taxon>Ascomycota</taxon>
        <taxon>Saccharomycotina</taxon>
        <taxon>Saccharomycetes</taxon>
        <taxon>Saccharomycetales</taxon>
        <taxon>Saccharomycetaceae</taxon>
        <taxon>Maudiozyma</taxon>
    </lineage>
</organism>
<reference evidence="2 3" key="1">
    <citation type="submission" date="2020-11" db="EMBL/GenBank/DDBJ databases">
        <title>Kefir isolates.</title>
        <authorList>
            <person name="Marcisauskas S."/>
            <person name="Kim Y."/>
            <person name="Blasche S."/>
        </authorList>
    </citation>
    <scope>NUCLEOTIDE SEQUENCE [LARGE SCALE GENOMIC DNA]</scope>
    <source>
        <strain evidence="2 3">OG2</strain>
    </source>
</reference>
<gene>
    <name evidence="2" type="ORF">C6P45_000923</name>
</gene>
<dbReference type="Gene3D" id="2.60.120.1560">
    <property type="match status" value="1"/>
</dbReference>
<evidence type="ECO:0000313" key="3">
    <source>
        <dbReference type="Proteomes" id="UP000750334"/>
    </source>
</evidence>
<feature type="compositionally biased region" description="Low complexity" evidence="1">
    <location>
        <begin position="202"/>
        <end position="218"/>
    </location>
</feature>
<feature type="region of interest" description="Disordered" evidence="1">
    <location>
        <begin position="191"/>
        <end position="223"/>
    </location>
</feature>
<protein>
    <submittedName>
        <fullName evidence="2">Uncharacterized protein</fullName>
    </submittedName>
</protein>
<proteinExistence type="predicted"/>
<dbReference type="Proteomes" id="UP000750334">
    <property type="component" value="Unassembled WGS sequence"/>
</dbReference>
<comment type="caution">
    <text evidence="2">The sequence shown here is derived from an EMBL/GenBank/DDBJ whole genome shotgun (WGS) entry which is preliminary data.</text>
</comment>
<evidence type="ECO:0000256" key="1">
    <source>
        <dbReference type="SAM" id="MobiDB-lite"/>
    </source>
</evidence>
<dbReference type="AlphaFoldDB" id="A0A9P6W5D5"/>
<name>A0A9P6W5D5_MAUEX</name>
<dbReference type="OrthoDB" id="4070698at2759"/>
<dbReference type="EMBL" id="PUHR01000136">
    <property type="protein sequence ID" value="KAG0663047.1"/>
    <property type="molecule type" value="Genomic_DNA"/>
</dbReference>
<sequence length="376" mass="39696">MDMVAGEAYPLKIVYFNSDAIAIQTISFMDPKGVVHKTFDGYVNVITVTDTSTITADGTTVLSTITEVVTIHPEPPTNEVTVPLVTISLISITTPGSIITTTMIYTTIVTIVPSVSWDNKTTISKIPSQTVDIIQAEDTSNETTDAVIVHTVSQSNSVLSQSTTNEISSDVVTLFVTTTICSSNNPITPTTVLNNAQDEGNENGNSNGNNGCKQSNNKPVDMPSGLEVATVTLTKGFINLETSDDSHNIDRDTASDKNSNIFIPLHSTTSGVVTCTNTKMGETRIPACITLATAVDGMSTGGKKGINDGQPTFNIAGNDIAAEVTAVPARRSTLTAVGREMASHTVQVNANAGISNKLNDSFLTFVSLFIIRTVIA</sequence>
<accession>A0A9P6W5D5</accession>